<keyword evidence="2" id="KW-1185">Reference proteome</keyword>
<protein>
    <submittedName>
        <fullName evidence="1">2-hydroxyacid dehydrogenase</fullName>
    </submittedName>
</protein>
<sequence length="385" mass="42124">MRVGQIDKTNFSSCFFFILKHMTKPKVLFIGDLNTQLPEYKDFSSRFDCVKYEVPSTKEELISDFKNKFQDVSAIYGAWLGFGLLGGFKDEIVAAAPPSLKVVSVCSVGYNHYNGEQMAERGIALTNVPSDSAADPVADLVLYNTLAAFRNFKMASENFAGDIKHSVQARCMADSNEFDLKTGSVLLKPRNGYSFGEQIGGRPCLNPKNHNVVIVGFGNIGQTIARRLSSIGMHIHYVKRRRLSESEEADLGFPVTYHATISDAKEVADLVVIACPGTPETYHLIDGSVISSFAKPIRIINIGRGSVIDEQALVDGLKSGKVLFAGLDVFENEPNVHPELFGRQDVVLTPHIGASTVENFDYTAIYAMKNIEDILGGGPGLSRVN</sequence>
<gene>
    <name evidence="1" type="ORF">EJF14_30184</name>
</gene>
<dbReference type="Proteomes" id="UP000326582">
    <property type="component" value="Chromosome 3"/>
</dbReference>
<evidence type="ECO:0000313" key="2">
    <source>
        <dbReference type="Proteomes" id="UP000326582"/>
    </source>
</evidence>
<accession>A0ACD0WIK7</accession>
<name>A0ACD0WIK7_CLALS</name>
<dbReference type="EMBL" id="CP038486">
    <property type="protein sequence ID" value="QFZ27221.1"/>
    <property type="molecule type" value="Genomic_DNA"/>
</dbReference>
<proteinExistence type="predicted"/>
<reference evidence="2" key="1">
    <citation type="journal article" date="2019" name="MBio">
        <title>Comparative genomics for the elucidation of multidrug resistance (MDR) in Candida lusitaniae.</title>
        <authorList>
            <person name="Kannan A."/>
            <person name="Asner S.A."/>
            <person name="Trachsel E."/>
            <person name="Kelly S."/>
            <person name="Parker J."/>
            <person name="Sanglard D."/>
        </authorList>
    </citation>
    <scope>NUCLEOTIDE SEQUENCE [LARGE SCALE GENOMIC DNA]</scope>
    <source>
        <strain evidence="2">P1</strain>
    </source>
</reference>
<organism evidence="1 2">
    <name type="scientific">Clavispora lusitaniae</name>
    <name type="common">Candida lusitaniae</name>
    <dbReference type="NCBI Taxonomy" id="36911"/>
    <lineage>
        <taxon>Eukaryota</taxon>
        <taxon>Fungi</taxon>
        <taxon>Dikarya</taxon>
        <taxon>Ascomycota</taxon>
        <taxon>Saccharomycotina</taxon>
        <taxon>Pichiomycetes</taxon>
        <taxon>Metschnikowiaceae</taxon>
        <taxon>Clavispora</taxon>
    </lineage>
</organism>
<evidence type="ECO:0000313" key="1">
    <source>
        <dbReference type="EMBL" id="QFZ27221.1"/>
    </source>
</evidence>